<dbReference type="InterPro" id="IPR013103">
    <property type="entry name" value="RVT_2"/>
</dbReference>
<evidence type="ECO:0000256" key="1">
    <source>
        <dbReference type="SAM" id="MobiDB-lite"/>
    </source>
</evidence>
<feature type="compositionally biased region" description="Polar residues" evidence="1">
    <location>
        <begin position="812"/>
        <end position="829"/>
    </location>
</feature>
<sequence length="1859" mass="212067">MKIEQIQVNTKSLNNLLPEWSRFVIDVKLVKDLYTTNFDQLHAYLEQHELHAHEVRLLRERNQDPLALLQISRCHHLTSTLSSLHTTILSFNNSFHHLNMDQFIPLNITHLLIHHNLNSIIHPFNHHIHIRDDPIACLNKAMAFLIVVASSRQGLLNATTIKVKDIWLGNALSLSDQGMQHDPGVPDGQVVQTINQTMLLSRLRILILMILTVMISRMKKRLSEDFRKRFTPQQELSTEQAFWFRISNPIVESSNKPPVKVEVPNELPKVSLVNASLKKLKFHLAQFDSVVKKRTTPNAYTEGMFKLDLEPLAPRLLQNREIHIDYLKYTKKQADILQGIVEQAKAKQPLDNALDFASKHAKRIQELLVYVQDTCPNAIKLSAKKVFVTPKTKIKKVRFVEPLTSSSNIKQVVKIVLWYLDSGCSKHMTGNRSQLMNFVSKFMGTVRFGNDHIARIMGYGDYQMGNVNISRVYYVEGLGHNLFSVVQFCDVDLEVAFRKNICFIRNLKGVDLLLGSRDTNLYIISLDDMLKTSSICLLSKVSKTKSWLWHRQLSHLNFGTLNKLAKDGLARGIPRIKFQKDHMCSACALGKSKKSSHQPKAEDTNQEKLYLLHMDLCGLMHAEAINTSCYTQNRSLIRLRYNKTPYELMQDKKPDLSFFYVFGALCYPTNDNDDLGKLDAKADNGIFVGYTPAKKAFRIYNKRNWKIIETIHVTFDKLTALAFKQFSSGPVLHSMTPATSSSGLVSNTSSQQPCILPKRDDCDCLFQLMFDEYFNPPIIVVSSVPVVVAPRAVDLADLPVSTSIDQYEPSASIPSTQEQEHSPNISQGFEESPKTPHFHDDPLHESLHTYSTSQGSSSNVRPIHTLFESLCRWTKDHPIANVIEDHSRSVSTRKQLQTDARLQVWKLVSRLDTVMLIKLKWIYKVNTDEFGGVLKNKARLVAQGFRQGEGIDLEESFAPVARIEKQFNDFMKSQQSTNTFVKETFMDLKTQLEIVAKNHQASIQNLETKFDRLDDKQSGRPCGSLPSNTQSNPKGHNSKAYQPPQARNEHVNAVFTRSDDEPTPQPKTQNPIPAKETPLPKPYKPKSPYPQRLRKEKMEAQYEKFLEMICAIRINVPLVDVLARMPNYGKFLKKLISNKHKIKQIYAAFLSNESSAMIQNKVPPKIEDPKSFLIPCNFNKTFSCNALADLGASINLMPYSLYAKLSLKTLKPTKMSVRLDDRSFQYPVGIAKNMLVEVGKFSFPADFVILEMKKDNKVLLILRRLFLHTADVVIRVKQKQLNLGVGTERMIFNIDSAMKHSYSNDDTCFSIDVIDEILEEDFDALLDEGSKILHSIKGTLLEEEIFTEFDEFMAMTADENSDFESNTEEQPFEKITIDTNYKIKTSLEEPLTDLEFKPLPDNMEYVFLEEPSFLPVIISSQLSKEKKNKRESSDDSEVDDNFPEETLMEINTKDEPWFADFVNYLVDDVIPKGMTYQQKNKFFSDLKHYFWEELTFSRALKRILEKTIKDNPAIWSTKLDDALWAFRTTYKTPTGTTTYKLIYGKNCHLPFEIKHHAYWALKNCNPDLIAAGEKRMFQLHEFDELRHQAKPTKNHLNAVKRIFRYLKGTINMGLWYSKDTGMSLTAYADVDHAGCQDARHSASRSAQFLGDKLISWSFKKQKSIAISSTEAKYIALYGCCAQILWMCSQLTNYGFLFNKIPLYCDNKSAIALCYNNVQHSREGLRNGVPRMKGLFSSSFISKITKSTGYTCSATSTNMSSAIPKGSPTGREFLKKPEHFSYYVVDLLALLENDVFEPLDSFTVCCHVIPYSSLESGLMVVKGKVLNDFLRFVCILIAEFAAGDAVNLALKMKGDMTIKN</sequence>
<reference evidence="6" key="1">
    <citation type="journal article" date="2019" name="Sci. Rep.">
        <title>Draft genome of Tanacetum cinerariifolium, the natural source of mosquito coil.</title>
        <authorList>
            <person name="Yamashiro T."/>
            <person name="Shiraishi A."/>
            <person name="Satake H."/>
            <person name="Nakayama K."/>
        </authorList>
    </citation>
    <scope>NUCLEOTIDE SEQUENCE</scope>
</reference>
<feature type="domain" description="Retrovirus-related Pol polyprotein from transposon TNT 1-94-like beta-barrel" evidence="4">
    <location>
        <begin position="418"/>
        <end position="489"/>
    </location>
</feature>
<dbReference type="Pfam" id="PF22936">
    <property type="entry name" value="Pol_BBD"/>
    <property type="match status" value="1"/>
</dbReference>
<dbReference type="InterPro" id="IPR021109">
    <property type="entry name" value="Peptidase_aspartic_dom_sf"/>
</dbReference>
<feature type="region of interest" description="Disordered" evidence="1">
    <location>
        <begin position="1011"/>
        <end position="1091"/>
    </location>
</feature>
<feature type="compositionally biased region" description="Pro residues" evidence="1">
    <location>
        <begin position="1079"/>
        <end position="1088"/>
    </location>
</feature>
<feature type="compositionally biased region" description="Basic and acidic residues" evidence="1">
    <location>
        <begin position="831"/>
        <end position="847"/>
    </location>
</feature>
<evidence type="ECO:0000313" key="6">
    <source>
        <dbReference type="EMBL" id="GEU32374.1"/>
    </source>
</evidence>
<keyword evidence="6" id="KW-0548">Nucleotidyltransferase</keyword>
<dbReference type="GO" id="GO:0003964">
    <property type="term" value="F:RNA-directed DNA polymerase activity"/>
    <property type="evidence" value="ECO:0007669"/>
    <property type="project" value="UniProtKB-KW"/>
</dbReference>
<dbReference type="InterPro" id="IPR036397">
    <property type="entry name" value="RNaseH_sf"/>
</dbReference>
<dbReference type="InterPro" id="IPR054722">
    <property type="entry name" value="PolX-like_BBD"/>
</dbReference>
<keyword evidence="6" id="KW-0808">Transferase</keyword>
<feature type="domain" description="GAG-pre-integrase" evidence="3">
    <location>
        <begin position="520"/>
        <end position="592"/>
    </location>
</feature>
<evidence type="ECO:0000259" key="3">
    <source>
        <dbReference type="Pfam" id="PF13976"/>
    </source>
</evidence>
<protein>
    <submittedName>
        <fullName evidence="6">Reverse transcriptase domain-containing protein</fullName>
    </submittedName>
</protein>
<dbReference type="GO" id="GO:0003676">
    <property type="term" value="F:nucleic acid binding"/>
    <property type="evidence" value="ECO:0007669"/>
    <property type="project" value="InterPro"/>
</dbReference>
<dbReference type="PANTHER" id="PTHR33067:SF35">
    <property type="entry name" value="ASPARTIC PEPTIDASE DDI1-TYPE DOMAIN-CONTAINING PROTEIN"/>
    <property type="match status" value="1"/>
</dbReference>
<dbReference type="PANTHER" id="PTHR33067">
    <property type="entry name" value="RNA-DIRECTED DNA POLYMERASE-RELATED"/>
    <property type="match status" value="1"/>
</dbReference>
<feature type="compositionally biased region" description="Polar residues" evidence="1">
    <location>
        <begin position="848"/>
        <end position="858"/>
    </location>
</feature>
<dbReference type="InterPro" id="IPR025724">
    <property type="entry name" value="GAG-pre-integrase_dom"/>
</dbReference>
<feature type="domain" description="Retroviral polymerase SH3-like" evidence="5">
    <location>
        <begin position="665"/>
        <end position="718"/>
    </location>
</feature>
<accession>A0A6L2J9Q0</accession>
<evidence type="ECO:0000259" key="2">
    <source>
        <dbReference type="Pfam" id="PF07727"/>
    </source>
</evidence>
<evidence type="ECO:0000259" key="4">
    <source>
        <dbReference type="Pfam" id="PF22936"/>
    </source>
</evidence>
<dbReference type="Pfam" id="PF07727">
    <property type="entry name" value="RVT_2"/>
    <property type="match status" value="1"/>
</dbReference>
<dbReference type="InterPro" id="IPR057670">
    <property type="entry name" value="SH3_retrovirus"/>
</dbReference>
<dbReference type="Gene3D" id="2.40.70.10">
    <property type="entry name" value="Acid Proteases"/>
    <property type="match status" value="1"/>
</dbReference>
<gene>
    <name evidence="6" type="ORF">Tci_004352</name>
</gene>
<dbReference type="CDD" id="cd00303">
    <property type="entry name" value="retropepsin_like"/>
    <property type="match status" value="1"/>
</dbReference>
<dbReference type="Gene3D" id="3.30.420.10">
    <property type="entry name" value="Ribonuclease H-like superfamily/Ribonuclease H"/>
    <property type="match status" value="1"/>
</dbReference>
<dbReference type="Pfam" id="PF25597">
    <property type="entry name" value="SH3_retrovirus"/>
    <property type="match status" value="1"/>
</dbReference>
<feature type="domain" description="Reverse transcriptase Ty1/copia-type" evidence="2">
    <location>
        <begin position="903"/>
        <end position="964"/>
    </location>
</feature>
<feature type="compositionally biased region" description="Polar residues" evidence="1">
    <location>
        <begin position="1025"/>
        <end position="1035"/>
    </location>
</feature>
<dbReference type="Pfam" id="PF13976">
    <property type="entry name" value="gag_pre-integrs"/>
    <property type="match status" value="1"/>
</dbReference>
<name>A0A6L2J9Q0_TANCI</name>
<dbReference type="EMBL" id="BKCJ010000347">
    <property type="protein sequence ID" value="GEU32374.1"/>
    <property type="molecule type" value="Genomic_DNA"/>
</dbReference>
<dbReference type="CDD" id="cd09272">
    <property type="entry name" value="RNase_HI_RT_Ty1"/>
    <property type="match status" value="1"/>
</dbReference>
<feature type="region of interest" description="Disordered" evidence="1">
    <location>
        <begin position="806"/>
        <end position="858"/>
    </location>
</feature>
<organism evidence="6">
    <name type="scientific">Tanacetum cinerariifolium</name>
    <name type="common">Dalmatian daisy</name>
    <name type="synonym">Chrysanthemum cinerariifolium</name>
    <dbReference type="NCBI Taxonomy" id="118510"/>
    <lineage>
        <taxon>Eukaryota</taxon>
        <taxon>Viridiplantae</taxon>
        <taxon>Streptophyta</taxon>
        <taxon>Embryophyta</taxon>
        <taxon>Tracheophyta</taxon>
        <taxon>Spermatophyta</taxon>
        <taxon>Magnoliopsida</taxon>
        <taxon>eudicotyledons</taxon>
        <taxon>Gunneridae</taxon>
        <taxon>Pentapetalae</taxon>
        <taxon>asterids</taxon>
        <taxon>campanulids</taxon>
        <taxon>Asterales</taxon>
        <taxon>Asteraceae</taxon>
        <taxon>Asteroideae</taxon>
        <taxon>Anthemideae</taxon>
        <taxon>Anthemidinae</taxon>
        <taxon>Tanacetum</taxon>
    </lineage>
</organism>
<proteinExistence type="predicted"/>
<evidence type="ECO:0000259" key="5">
    <source>
        <dbReference type="Pfam" id="PF25597"/>
    </source>
</evidence>
<comment type="caution">
    <text evidence="6">The sequence shown here is derived from an EMBL/GenBank/DDBJ whole genome shotgun (WGS) entry which is preliminary data.</text>
</comment>
<keyword evidence="6" id="KW-0695">RNA-directed DNA polymerase</keyword>